<name>A0A6M8HZ45_9PROT</name>
<dbReference type="EMBL" id="CP053711">
    <property type="protein sequence ID" value="QKE93672.1"/>
    <property type="molecule type" value="Genomic_DNA"/>
</dbReference>
<protein>
    <submittedName>
        <fullName evidence="2">DUF1330 domain-containing protein</fullName>
    </submittedName>
</protein>
<organism evidence="2 3">
    <name type="scientific">Lichenicola cladoniae</name>
    <dbReference type="NCBI Taxonomy" id="1484109"/>
    <lineage>
        <taxon>Bacteria</taxon>
        <taxon>Pseudomonadati</taxon>
        <taxon>Pseudomonadota</taxon>
        <taxon>Alphaproteobacteria</taxon>
        <taxon>Acetobacterales</taxon>
        <taxon>Acetobacteraceae</taxon>
        <taxon>Lichenicola</taxon>
    </lineage>
</organism>
<dbReference type="InterPro" id="IPR010753">
    <property type="entry name" value="DUF1330"/>
</dbReference>
<dbReference type="PANTHER" id="PTHR41521">
    <property type="match status" value="1"/>
</dbReference>
<feature type="domain" description="DUF1330" evidence="1">
    <location>
        <begin position="2"/>
        <end position="94"/>
    </location>
</feature>
<dbReference type="Gene3D" id="3.30.70.100">
    <property type="match status" value="1"/>
</dbReference>
<keyword evidence="3" id="KW-1185">Reference proteome</keyword>
<gene>
    <name evidence="2" type="ORF">HN018_26390</name>
</gene>
<dbReference type="RefSeq" id="WP_171836888.1">
    <property type="nucleotide sequence ID" value="NZ_CP053711.1"/>
</dbReference>
<evidence type="ECO:0000313" key="2">
    <source>
        <dbReference type="EMBL" id="QKE93672.1"/>
    </source>
</evidence>
<reference evidence="2 3" key="1">
    <citation type="journal article" date="2014" name="World J. Microbiol. Biotechnol.">
        <title>Biodiversity and physiological characteristics of Antarctic and Arctic lichens-associated bacteria.</title>
        <authorList>
            <person name="Lee Y.M."/>
            <person name="Kim E.H."/>
            <person name="Lee H.K."/>
            <person name="Hong S.G."/>
        </authorList>
    </citation>
    <scope>NUCLEOTIDE SEQUENCE [LARGE SCALE GENOMIC DNA]</scope>
    <source>
        <strain evidence="2 3">PAMC 26569</strain>
        <plasmid evidence="2">unnamed4</plasmid>
    </source>
</reference>
<dbReference type="KEGG" id="lck:HN018_26390"/>
<dbReference type="SUPFAM" id="SSF54909">
    <property type="entry name" value="Dimeric alpha+beta barrel"/>
    <property type="match status" value="1"/>
</dbReference>
<dbReference type="Pfam" id="PF07045">
    <property type="entry name" value="DUF1330"/>
    <property type="match status" value="1"/>
</dbReference>
<geneLocation type="plasmid" evidence="2 3">
    <name>unnamed4</name>
</geneLocation>
<dbReference type="Proteomes" id="UP000500767">
    <property type="component" value="Plasmid unnamed4"/>
</dbReference>
<keyword evidence="2" id="KW-0614">Plasmid</keyword>
<sequence>MPAYFILDISVADPAKLEQYGSGVLRLIQKHGGEFIVQSTDHEVIEGNWRPQTLVIVRYPNRQAIHSLYNDPEYAPLKRLRHEGAYTNSLAVDGL</sequence>
<dbReference type="PANTHER" id="PTHR41521:SF4">
    <property type="entry name" value="BLR0684 PROTEIN"/>
    <property type="match status" value="1"/>
</dbReference>
<proteinExistence type="predicted"/>
<evidence type="ECO:0000313" key="3">
    <source>
        <dbReference type="Proteomes" id="UP000500767"/>
    </source>
</evidence>
<evidence type="ECO:0000259" key="1">
    <source>
        <dbReference type="Pfam" id="PF07045"/>
    </source>
</evidence>
<accession>A0A6M8HZ45</accession>
<dbReference type="InterPro" id="IPR011008">
    <property type="entry name" value="Dimeric_a/b-barrel"/>
</dbReference>
<dbReference type="AlphaFoldDB" id="A0A6M8HZ45"/>